<dbReference type="AlphaFoldDB" id="A0A1B3BCI2"/>
<sequence>MMSDSKRIKIGLIQLSSSSDIDENLKAAEKLIKDSVSDGAEMVVLPETFALMEKYNGQKLDFVEPPGQGKIQDWMKRVAKENQVALVGGTIAVESEIKERPYARCYVYAPDGSVITHYDKIHMFDVAVKDDEVYSESANTLAGYETKTFEFKDIKFGLSVCYDLRFPEVYRLYQKQNVEVILAPSAFTLQTGKVHWNLLLQARAVENLCFVVAPNQTGLHDNKRKTYGHSLFVGPWGDVLAEMDNQVGYINHEIDTQQINAIKKRFPVHTHRKL</sequence>
<dbReference type="InterPro" id="IPR036526">
    <property type="entry name" value="C-N_Hydrolase_sf"/>
</dbReference>
<dbReference type="KEGG" id="ksd:KS2013_1803"/>
<dbReference type="PANTHER" id="PTHR23088">
    <property type="entry name" value="NITRILASE-RELATED"/>
    <property type="match status" value="1"/>
</dbReference>
<dbReference type="Gene3D" id="3.60.110.10">
    <property type="entry name" value="Carbon-nitrogen hydrolase"/>
    <property type="match status" value="1"/>
</dbReference>
<dbReference type="SUPFAM" id="SSF56317">
    <property type="entry name" value="Carbon-nitrogen hydrolase"/>
    <property type="match status" value="1"/>
</dbReference>
<gene>
    <name evidence="3" type="ORF">KS2013_1803</name>
</gene>
<name>A0A1B3BCI2_9GAMM</name>
<keyword evidence="3" id="KW-0808">Transferase</keyword>
<dbReference type="Proteomes" id="UP000094147">
    <property type="component" value="Chromosome"/>
</dbReference>
<dbReference type="STRING" id="1144748.KS2013_1803"/>
<keyword evidence="1" id="KW-0378">Hydrolase</keyword>
<dbReference type="CDD" id="cd07572">
    <property type="entry name" value="nit"/>
    <property type="match status" value="1"/>
</dbReference>
<evidence type="ECO:0000256" key="1">
    <source>
        <dbReference type="ARBA" id="ARBA00022801"/>
    </source>
</evidence>
<dbReference type="PROSITE" id="PS50263">
    <property type="entry name" value="CN_HYDROLASE"/>
    <property type="match status" value="1"/>
</dbReference>
<feature type="domain" description="CN hydrolase" evidence="2">
    <location>
        <begin position="8"/>
        <end position="256"/>
    </location>
</feature>
<dbReference type="GO" id="GO:0016811">
    <property type="term" value="F:hydrolase activity, acting on carbon-nitrogen (but not peptide) bonds, in linear amides"/>
    <property type="evidence" value="ECO:0007669"/>
    <property type="project" value="InterPro"/>
</dbReference>
<evidence type="ECO:0000313" key="3">
    <source>
        <dbReference type="EMBL" id="AOE50512.1"/>
    </source>
</evidence>
<evidence type="ECO:0000259" key="2">
    <source>
        <dbReference type="PROSITE" id="PS50263"/>
    </source>
</evidence>
<keyword evidence="4" id="KW-1185">Reference proteome</keyword>
<protein>
    <submittedName>
        <fullName evidence="3">Nitrilase/cyanide hydratase and apolipoprotein N-acyltransferase</fullName>
    </submittedName>
</protein>
<dbReference type="InterPro" id="IPR003010">
    <property type="entry name" value="C-N_Hydrolase"/>
</dbReference>
<proteinExistence type="predicted"/>
<organism evidence="3 4">
    <name type="scientific">Kangiella sediminilitoris</name>
    <dbReference type="NCBI Taxonomy" id="1144748"/>
    <lineage>
        <taxon>Bacteria</taxon>
        <taxon>Pseudomonadati</taxon>
        <taxon>Pseudomonadota</taxon>
        <taxon>Gammaproteobacteria</taxon>
        <taxon>Kangiellales</taxon>
        <taxon>Kangiellaceae</taxon>
        <taxon>Kangiella</taxon>
    </lineage>
</organism>
<dbReference type="GO" id="GO:0016746">
    <property type="term" value="F:acyltransferase activity"/>
    <property type="evidence" value="ECO:0007669"/>
    <property type="project" value="UniProtKB-KW"/>
</dbReference>
<dbReference type="RefSeq" id="WP_068992808.1">
    <property type="nucleotide sequence ID" value="NZ_CP012418.1"/>
</dbReference>
<dbReference type="EMBL" id="CP012418">
    <property type="protein sequence ID" value="AOE50512.1"/>
    <property type="molecule type" value="Genomic_DNA"/>
</dbReference>
<keyword evidence="3" id="KW-0012">Acyltransferase</keyword>
<dbReference type="PANTHER" id="PTHR23088:SF27">
    <property type="entry name" value="DEAMINATED GLUTATHIONE AMIDASE"/>
    <property type="match status" value="1"/>
</dbReference>
<dbReference type="InterPro" id="IPR045254">
    <property type="entry name" value="Nit1/2_C-N_Hydrolase"/>
</dbReference>
<dbReference type="Pfam" id="PF00795">
    <property type="entry name" value="CN_hydrolase"/>
    <property type="match status" value="1"/>
</dbReference>
<keyword evidence="3" id="KW-0449">Lipoprotein</keyword>
<accession>A0A1B3BCI2</accession>
<evidence type="ECO:0000313" key="4">
    <source>
        <dbReference type="Proteomes" id="UP000094147"/>
    </source>
</evidence>
<reference evidence="4" key="1">
    <citation type="submission" date="2015-08" db="EMBL/GenBank/DDBJ databases">
        <authorList>
            <person name="Kim K.M."/>
        </authorList>
    </citation>
    <scope>NUCLEOTIDE SEQUENCE [LARGE SCALE GENOMIC DNA]</scope>
    <source>
        <strain evidence="4">KCTC 23892</strain>
    </source>
</reference>